<protein>
    <recommendedName>
        <fullName evidence="1">Endonuclease/exonuclease/phosphatase domain-containing protein</fullName>
    </recommendedName>
</protein>
<dbReference type="GO" id="GO:0000175">
    <property type="term" value="F:3'-5'-RNA exonuclease activity"/>
    <property type="evidence" value="ECO:0007669"/>
    <property type="project" value="TreeGrafter"/>
</dbReference>
<proteinExistence type="predicted"/>
<dbReference type="EMBL" id="HBGN01011543">
    <property type="protein sequence ID" value="CAD9323093.1"/>
    <property type="molecule type" value="Transcribed_RNA"/>
</dbReference>
<name>A0A7S1YY73_9STRA</name>
<sequence length="385" mass="42903">MSLAAATAATTTSSTIRIVSYNVLSSKLASPSHFTKCDPDHLDFTNRLPRVLTKLDEEMSRTTAVTTSTPPPAVFCLQEVSYDWAGHLHTFFANRGYHFVTGLYGKRFNGYMGIGLAYPIDTFETLSVDVSRLSDERVGGWPRNEEEEEETLMTKVSSLVSKTWNKSKSLIFTEERKPVEPWVMSENRFNVVLTACLKEKSTGKSFCIGNYHMPCAFYAPPVMNIHAEMVAKHIQNLAIQGATAAAGKDTGVEKEEKSKSCLPYILAGDFNILPDSPHYSLLTTGVLSKDDPTYPPSRFGVDWECDIQPMRSAYAVSDHGEPDFTNYAQIKEDDPFIGTLDYIFLSEEWKVSSVKEIVHRNDANGPYPIESEPSDHVIIAADLKL</sequence>
<dbReference type="InterPro" id="IPR036691">
    <property type="entry name" value="Endo/exonu/phosph_ase_sf"/>
</dbReference>
<organism evidence="2">
    <name type="scientific">Ditylum brightwellii</name>
    <dbReference type="NCBI Taxonomy" id="49249"/>
    <lineage>
        <taxon>Eukaryota</taxon>
        <taxon>Sar</taxon>
        <taxon>Stramenopiles</taxon>
        <taxon>Ochrophyta</taxon>
        <taxon>Bacillariophyta</taxon>
        <taxon>Mediophyceae</taxon>
        <taxon>Lithodesmiophycidae</taxon>
        <taxon>Lithodesmiales</taxon>
        <taxon>Lithodesmiaceae</taxon>
        <taxon>Ditylum</taxon>
    </lineage>
</organism>
<dbReference type="AlphaFoldDB" id="A0A7S1YY73"/>
<dbReference type="Pfam" id="PF03372">
    <property type="entry name" value="Exo_endo_phos"/>
    <property type="match status" value="1"/>
</dbReference>
<gene>
    <name evidence="2" type="ORF">DBRI1063_LOCUS7368</name>
</gene>
<accession>A0A7S1YY73</accession>
<feature type="domain" description="Endonuclease/exonuclease/phosphatase" evidence="1">
    <location>
        <begin position="20"/>
        <end position="376"/>
    </location>
</feature>
<dbReference type="PANTHER" id="PTHR12121">
    <property type="entry name" value="CARBON CATABOLITE REPRESSOR PROTEIN 4"/>
    <property type="match status" value="1"/>
</dbReference>
<dbReference type="InterPro" id="IPR050410">
    <property type="entry name" value="CCR4/nocturin_mRNA_transcr"/>
</dbReference>
<dbReference type="Gene3D" id="3.60.10.10">
    <property type="entry name" value="Endonuclease/exonuclease/phosphatase"/>
    <property type="match status" value="1"/>
</dbReference>
<evidence type="ECO:0000313" key="2">
    <source>
        <dbReference type="EMBL" id="CAD9323093.1"/>
    </source>
</evidence>
<dbReference type="InterPro" id="IPR005135">
    <property type="entry name" value="Endo/exonuclease/phosphatase"/>
</dbReference>
<evidence type="ECO:0000259" key="1">
    <source>
        <dbReference type="Pfam" id="PF03372"/>
    </source>
</evidence>
<reference evidence="2" key="1">
    <citation type="submission" date="2021-01" db="EMBL/GenBank/DDBJ databases">
        <authorList>
            <person name="Corre E."/>
            <person name="Pelletier E."/>
            <person name="Niang G."/>
            <person name="Scheremetjew M."/>
            <person name="Finn R."/>
            <person name="Kale V."/>
            <person name="Holt S."/>
            <person name="Cochrane G."/>
            <person name="Meng A."/>
            <person name="Brown T."/>
            <person name="Cohen L."/>
        </authorList>
    </citation>
    <scope>NUCLEOTIDE SEQUENCE</scope>
    <source>
        <strain evidence="2">Pop2</strain>
    </source>
</reference>
<dbReference type="PANTHER" id="PTHR12121:SF101">
    <property type="entry name" value="ENDONUCLEASE_EXONUCLEASE_PHOSPHATASE DOMAIN-CONTAINING PROTEIN"/>
    <property type="match status" value="1"/>
</dbReference>
<dbReference type="SUPFAM" id="SSF56219">
    <property type="entry name" value="DNase I-like"/>
    <property type="match status" value="1"/>
</dbReference>